<organism evidence="7">
    <name type="scientific">mine drainage metagenome</name>
    <dbReference type="NCBI Taxonomy" id="410659"/>
    <lineage>
        <taxon>unclassified sequences</taxon>
        <taxon>metagenomes</taxon>
        <taxon>ecological metagenomes</taxon>
    </lineage>
</organism>
<keyword evidence="5" id="KW-0624">Polysaccharide degradation</keyword>
<keyword evidence="4 7" id="KW-0326">Glycosidase</keyword>
<dbReference type="EC" id="3.2.1.-" evidence="7"/>
<dbReference type="PANTHER" id="PTHR43739">
    <property type="entry name" value="XYLOGLUCANASE (EUROFUNG)"/>
    <property type="match status" value="1"/>
</dbReference>
<evidence type="ECO:0000256" key="4">
    <source>
        <dbReference type="ARBA" id="ARBA00023295"/>
    </source>
</evidence>
<evidence type="ECO:0000313" key="7">
    <source>
        <dbReference type="EMBL" id="OIR09288.1"/>
    </source>
</evidence>
<keyword evidence="2 7" id="KW-0378">Hydrolase</keyword>
<evidence type="ECO:0000256" key="5">
    <source>
        <dbReference type="ARBA" id="ARBA00023326"/>
    </source>
</evidence>
<keyword evidence="3" id="KW-0119">Carbohydrate metabolism</keyword>
<dbReference type="GO" id="GO:0010411">
    <property type="term" value="P:xyloglucan metabolic process"/>
    <property type="evidence" value="ECO:0007669"/>
    <property type="project" value="TreeGrafter"/>
</dbReference>
<accession>A0A1J5SZ43</accession>
<name>A0A1J5SZ43_9ZZZZ</name>
<dbReference type="PROSITE" id="PS51257">
    <property type="entry name" value="PROKAR_LIPOPROTEIN"/>
    <property type="match status" value="1"/>
</dbReference>
<evidence type="ECO:0000256" key="3">
    <source>
        <dbReference type="ARBA" id="ARBA00023277"/>
    </source>
</evidence>
<dbReference type="CDD" id="cd15482">
    <property type="entry name" value="Sialidase_non-viral"/>
    <property type="match status" value="2"/>
</dbReference>
<keyword evidence="1" id="KW-0732">Signal</keyword>
<dbReference type="InterPro" id="IPR052025">
    <property type="entry name" value="Xyloglucanase_GH74"/>
</dbReference>
<dbReference type="AlphaFoldDB" id="A0A1J5SZ43"/>
<evidence type="ECO:0000256" key="2">
    <source>
        <dbReference type="ARBA" id="ARBA00022801"/>
    </source>
</evidence>
<reference evidence="7" key="1">
    <citation type="submission" date="2016-10" db="EMBL/GenBank/DDBJ databases">
        <title>Sequence of Gallionella enrichment culture.</title>
        <authorList>
            <person name="Poehlein A."/>
            <person name="Muehling M."/>
            <person name="Daniel R."/>
        </authorList>
    </citation>
    <scope>NUCLEOTIDE SEQUENCE</scope>
</reference>
<dbReference type="PANTHER" id="PTHR43739:SF2">
    <property type="entry name" value="OLIGOXYLOGLUCAN-REDUCING END-SPECIFIC XYLOGLUCANASE-RELATED"/>
    <property type="match status" value="1"/>
</dbReference>
<dbReference type="GO" id="GO:0000272">
    <property type="term" value="P:polysaccharide catabolic process"/>
    <property type="evidence" value="ECO:0007669"/>
    <property type="project" value="UniProtKB-KW"/>
</dbReference>
<sequence length="760" mass="80933">MKRLLAFLLFAVSAACAAARADSIASVPYAWRNVRIGGGGFVTGIVFHPKQPGLVYVRTDVGGAYRWDAGLHRWVPLTDWIGMADVNLMGIESLAVDPSDPRRVYLAAGTYTNPRAGDGAILCSSDEGRTFRRVNMPFKMGGNEAGRGNGERLAVDPNQGSILLFGSRTAGLWRSADHGATWSRVSGFPAVATSPAASISFGPWTQPLGIDLVVFDGRSGHPGAATPVIYAGVSTRETCLFRSTNGGETWAPVPGQPVGLRPTRAALSSNGILYLTYGDDPGPNTMHDGAVWALDTATGAWRDITPVRPGRGELSGFGYGAVTVDRSDPSHLLVSTFCRYEPHDEIFETRDGGRSWLPVLAGSAWNYSGAPWTRGMKVHWMADVEIDPFDSSHALFTTGYGVLATHNLGAKVGHGGPVVWSFDDKGLEETVPLGLISPPEGAHLLSALGDIDGFRHDDLDRAGLQFAPPPRLANTESIAFAGLKPLTVVRCGTMWKRDSGVRAAVSFDGGATWKPFASEPAGSAGAGTIDVTADGRVIFWTPRGLPPPGRTGLPPWMAPPMRPQRTTDFGVTWKTCGDLPAGVRVIADKVDPKRLYAFDPASGRVFASEDAGLTFIVRSQGLPRVEHGAQWTGGPAGYPGVLHAVPGRAGELWLASRAGGLWRSDDGGRHFTHLATVEQAYSLGFGRAAPGRTHPALYLAGEVGGLQALFRSDDAGATWVRINDDRHQYGWISHVTGDPRVYGRVYFGTGGRGVIVGDPR</sequence>
<comment type="similarity">
    <text evidence="6">Belongs to the glycosyl hydrolase 74 family.</text>
</comment>
<dbReference type="EMBL" id="MLJW01000027">
    <property type="protein sequence ID" value="OIR09288.1"/>
    <property type="molecule type" value="Genomic_DNA"/>
</dbReference>
<evidence type="ECO:0000256" key="6">
    <source>
        <dbReference type="ARBA" id="ARBA00037986"/>
    </source>
</evidence>
<protein>
    <submittedName>
        <fullName evidence="7">Xyloglucanase</fullName>
        <ecNumber evidence="7">3.2.1.-</ecNumber>
    </submittedName>
</protein>
<dbReference type="SUPFAM" id="SSF110296">
    <property type="entry name" value="Oligoxyloglucan reducing end-specific cellobiohydrolase"/>
    <property type="match status" value="2"/>
</dbReference>
<dbReference type="GO" id="GO:0016798">
    <property type="term" value="F:hydrolase activity, acting on glycosyl bonds"/>
    <property type="evidence" value="ECO:0007669"/>
    <property type="project" value="UniProtKB-KW"/>
</dbReference>
<dbReference type="Gene3D" id="2.130.10.10">
    <property type="entry name" value="YVTN repeat-like/Quinoprotein amine dehydrogenase"/>
    <property type="match status" value="2"/>
</dbReference>
<dbReference type="InterPro" id="IPR015943">
    <property type="entry name" value="WD40/YVTN_repeat-like_dom_sf"/>
</dbReference>
<evidence type="ECO:0000256" key="1">
    <source>
        <dbReference type="ARBA" id="ARBA00022729"/>
    </source>
</evidence>
<gene>
    <name evidence="7" type="ORF">GALL_85210</name>
</gene>
<proteinExistence type="inferred from homology"/>
<comment type="caution">
    <text evidence="7">The sequence shown here is derived from an EMBL/GenBank/DDBJ whole genome shotgun (WGS) entry which is preliminary data.</text>
</comment>